<dbReference type="SUPFAM" id="SSF51735">
    <property type="entry name" value="NAD(P)-binding Rossmann-fold domains"/>
    <property type="match status" value="2"/>
</dbReference>
<evidence type="ECO:0000256" key="1">
    <source>
        <dbReference type="ARBA" id="ARBA00022450"/>
    </source>
</evidence>
<dbReference type="InterPro" id="IPR006162">
    <property type="entry name" value="Ppantetheine_attach_site"/>
</dbReference>
<evidence type="ECO:0000256" key="9">
    <source>
        <dbReference type="PROSITE-ProRule" id="PRU01363"/>
    </source>
</evidence>
<keyword evidence="8" id="KW-0012">Acyltransferase</keyword>
<dbReference type="InterPro" id="IPR013149">
    <property type="entry name" value="ADH-like_C"/>
</dbReference>
<dbReference type="Pfam" id="PF21089">
    <property type="entry name" value="PKS_DH_N"/>
    <property type="match status" value="1"/>
</dbReference>
<dbReference type="SMART" id="SM00825">
    <property type="entry name" value="PKS_KS"/>
    <property type="match status" value="1"/>
</dbReference>
<dbReference type="Gene3D" id="3.40.366.10">
    <property type="entry name" value="Malonyl-Coenzyme A Acyl Carrier Protein, domain 2"/>
    <property type="match status" value="1"/>
</dbReference>
<dbReference type="Gene3D" id="3.40.47.10">
    <property type="match status" value="1"/>
</dbReference>
<dbReference type="InterPro" id="IPR049900">
    <property type="entry name" value="PKS_mFAS_DH"/>
</dbReference>
<dbReference type="PROSITE" id="PS52019">
    <property type="entry name" value="PKS_MFAS_DH"/>
    <property type="match status" value="1"/>
</dbReference>
<dbReference type="Pfam" id="PF16197">
    <property type="entry name" value="KAsynt_C_assoc"/>
    <property type="match status" value="1"/>
</dbReference>
<name>A0A9W9W903_9EURO</name>
<dbReference type="InterPro" id="IPR020806">
    <property type="entry name" value="PKS_PP-bd"/>
</dbReference>
<keyword evidence="6" id="KW-0560">Oxidoreductase</keyword>
<dbReference type="GO" id="GO:0016491">
    <property type="term" value="F:oxidoreductase activity"/>
    <property type="evidence" value="ECO:0007669"/>
    <property type="project" value="UniProtKB-KW"/>
</dbReference>
<dbReference type="PANTHER" id="PTHR43775">
    <property type="entry name" value="FATTY ACID SYNTHASE"/>
    <property type="match status" value="1"/>
</dbReference>
<feature type="domain" description="Ketosynthase family 3 (KS3)" evidence="11">
    <location>
        <begin position="5"/>
        <end position="429"/>
    </location>
</feature>
<dbReference type="GeneID" id="81366151"/>
<dbReference type="Gene3D" id="3.10.129.110">
    <property type="entry name" value="Polyketide synthase dehydratase"/>
    <property type="match status" value="1"/>
</dbReference>
<reference evidence="13" key="2">
    <citation type="journal article" date="2023" name="IMA Fungus">
        <title>Comparative genomic study of the Penicillium genus elucidates a diverse pangenome and 15 lateral gene transfer events.</title>
        <authorList>
            <person name="Petersen C."/>
            <person name="Sorensen T."/>
            <person name="Nielsen M.R."/>
            <person name="Sondergaard T.E."/>
            <person name="Sorensen J.L."/>
            <person name="Fitzpatrick D.A."/>
            <person name="Frisvad J.C."/>
            <person name="Nielsen K.L."/>
        </authorList>
    </citation>
    <scope>NUCLEOTIDE SEQUENCE</scope>
    <source>
        <strain evidence="13">IBT 29677</strain>
    </source>
</reference>
<dbReference type="InterPro" id="IPR014030">
    <property type="entry name" value="Ketoacyl_synth_N"/>
</dbReference>
<dbReference type="SUPFAM" id="SSF52151">
    <property type="entry name" value="FabD/lysophospholipase-like"/>
    <property type="match status" value="1"/>
</dbReference>
<dbReference type="InterPro" id="IPR049552">
    <property type="entry name" value="PKS_DH_N"/>
</dbReference>
<evidence type="ECO:0000256" key="2">
    <source>
        <dbReference type="ARBA" id="ARBA00022553"/>
    </source>
</evidence>
<dbReference type="InterPro" id="IPR011032">
    <property type="entry name" value="GroES-like_sf"/>
</dbReference>
<dbReference type="InterPro" id="IPR016039">
    <property type="entry name" value="Thiolase-like"/>
</dbReference>
<keyword evidence="5" id="KW-0521">NADP</keyword>
<dbReference type="CDD" id="cd05195">
    <property type="entry name" value="enoyl_red"/>
    <property type="match status" value="1"/>
</dbReference>
<organism evidence="13 14">
    <name type="scientific">Penicillium cosmopolitanum</name>
    <dbReference type="NCBI Taxonomy" id="1131564"/>
    <lineage>
        <taxon>Eukaryota</taxon>
        <taxon>Fungi</taxon>
        <taxon>Dikarya</taxon>
        <taxon>Ascomycota</taxon>
        <taxon>Pezizomycotina</taxon>
        <taxon>Eurotiomycetes</taxon>
        <taxon>Eurotiomycetidae</taxon>
        <taxon>Eurotiales</taxon>
        <taxon>Aspergillaceae</taxon>
        <taxon>Penicillium</taxon>
    </lineage>
</organism>
<accession>A0A9W9W903</accession>
<dbReference type="RefSeq" id="XP_056492966.1">
    <property type="nucleotide sequence ID" value="XM_056627171.1"/>
</dbReference>
<dbReference type="PROSITE" id="PS51257">
    <property type="entry name" value="PROKAR_LIPOPROTEIN"/>
    <property type="match status" value="1"/>
</dbReference>
<keyword evidence="2" id="KW-0597">Phosphoprotein</keyword>
<dbReference type="Pfam" id="PF00698">
    <property type="entry name" value="Acyl_transf_1"/>
    <property type="match status" value="1"/>
</dbReference>
<dbReference type="SMART" id="SM00829">
    <property type="entry name" value="PKS_ER"/>
    <property type="match status" value="1"/>
</dbReference>
<evidence type="ECO:0000256" key="7">
    <source>
        <dbReference type="ARBA" id="ARBA00023268"/>
    </source>
</evidence>
<gene>
    <name evidence="13" type="ORF">N7509_002534</name>
</gene>
<dbReference type="Gene3D" id="3.90.180.10">
    <property type="entry name" value="Medium-chain alcohol dehydrogenases, catalytic domain"/>
    <property type="match status" value="1"/>
</dbReference>
<dbReference type="OrthoDB" id="329835at2759"/>
<dbReference type="GO" id="GO:0004312">
    <property type="term" value="F:fatty acid synthase activity"/>
    <property type="evidence" value="ECO:0007669"/>
    <property type="project" value="TreeGrafter"/>
</dbReference>
<feature type="active site" description="Proton acceptor; for dehydratase activity" evidence="9">
    <location>
        <position position="953"/>
    </location>
</feature>
<dbReference type="InterPro" id="IPR036291">
    <property type="entry name" value="NAD(P)-bd_dom_sf"/>
</dbReference>
<dbReference type="SUPFAM" id="SSF53901">
    <property type="entry name" value="Thiolase-like"/>
    <property type="match status" value="1"/>
</dbReference>
<dbReference type="GO" id="GO:0030639">
    <property type="term" value="P:polyketide biosynthetic process"/>
    <property type="evidence" value="ECO:0007669"/>
    <property type="project" value="UniProtKB-ARBA"/>
</dbReference>
<dbReference type="FunFam" id="3.40.366.10:FF:000002">
    <property type="entry name" value="Probable polyketide synthase 2"/>
    <property type="match status" value="1"/>
</dbReference>
<dbReference type="InterPro" id="IPR001227">
    <property type="entry name" value="Ac_transferase_dom_sf"/>
</dbReference>
<evidence type="ECO:0000313" key="13">
    <source>
        <dbReference type="EMBL" id="KAJ5408651.1"/>
    </source>
</evidence>
<dbReference type="CDD" id="cd02440">
    <property type="entry name" value="AdoMet_MTases"/>
    <property type="match status" value="1"/>
</dbReference>
<comment type="caution">
    <text evidence="13">The sequence shown here is derived from an EMBL/GenBank/DDBJ whole genome shotgun (WGS) entry which is preliminary data.</text>
</comment>
<evidence type="ECO:0000256" key="4">
    <source>
        <dbReference type="ARBA" id="ARBA00022679"/>
    </source>
</evidence>
<dbReference type="Proteomes" id="UP001147747">
    <property type="component" value="Unassembled WGS sequence"/>
</dbReference>
<dbReference type="SUPFAM" id="SSF50129">
    <property type="entry name" value="GroES-like"/>
    <property type="match status" value="1"/>
</dbReference>
<dbReference type="InterPro" id="IPR029063">
    <property type="entry name" value="SAM-dependent_MTases_sf"/>
</dbReference>
<dbReference type="Pfam" id="PF08240">
    <property type="entry name" value="ADH_N"/>
    <property type="match status" value="1"/>
</dbReference>
<dbReference type="InterPro" id="IPR018201">
    <property type="entry name" value="Ketoacyl_synth_AS"/>
</dbReference>
<evidence type="ECO:0000259" key="12">
    <source>
        <dbReference type="PROSITE" id="PS52019"/>
    </source>
</evidence>
<dbReference type="InterPro" id="IPR020841">
    <property type="entry name" value="PKS_Beta-ketoAc_synthase_dom"/>
</dbReference>
<dbReference type="InterPro" id="IPR016035">
    <property type="entry name" value="Acyl_Trfase/lysoPLipase"/>
</dbReference>
<dbReference type="PROSITE" id="PS50075">
    <property type="entry name" value="CARRIER"/>
    <property type="match status" value="1"/>
</dbReference>
<dbReference type="SUPFAM" id="SSF47336">
    <property type="entry name" value="ACP-like"/>
    <property type="match status" value="1"/>
</dbReference>
<dbReference type="PROSITE" id="PS00606">
    <property type="entry name" value="KS3_1"/>
    <property type="match status" value="1"/>
</dbReference>
<dbReference type="Pfam" id="PF08659">
    <property type="entry name" value="KR"/>
    <property type="match status" value="1"/>
</dbReference>
<dbReference type="Pfam" id="PF14765">
    <property type="entry name" value="PS-DH"/>
    <property type="match status" value="1"/>
</dbReference>
<feature type="region of interest" description="N-terminal hotdog fold" evidence="9">
    <location>
        <begin position="921"/>
        <end position="1056"/>
    </location>
</feature>
<dbReference type="Gene3D" id="3.40.50.720">
    <property type="entry name" value="NAD(P)-binding Rossmann-like Domain"/>
    <property type="match status" value="2"/>
</dbReference>
<dbReference type="EMBL" id="JAPZBU010000004">
    <property type="protein sequence ID" value="KAJ5408651.1"/>
    <property type="molecule type" value="Genomic_DNA"/>
</dbReference>
<keyword evidence="1" id="KW-0596">Phosphopantetheine</keyword>
<dbReference type="GO" id="GO:0032259">
    <property type="term" value="P:methylation"/>
    <property type="evidence" value="ECO:0007669"/>
    <property type="project" value="UniProtKB-KW"/>
</dbReference>
<dbReference type="InterPro" id="IPR049551">
    <property type="entry name" value="PKS_DH_C"/>
</dbReference>
<keyword evidence="4" id="KW-0808">Transferase</keyword>
<dbReference type="InterPro" id="IPR016036">
    <property type="entry name" value="Malonyl_transacylase_ACP-bd"/>
</dbReference>
<evidence type="ECO:0000256" key="5">
    <source>
        <dbReference type="ARBA" id="ARBA00022857"/>
    </source>
</evidence>
<dbReference type="InterPro" id="IPR014043">
    <property type="entry name" value="Acyl_transferase_dom"/>
</dbReference>
<dbReference type="GO" id="GO:0031177">
    <property type="term" value="F:phosphopantetheine binding"/>
    <property type="evidence" value="ECO:0007669"/>
    <property type="project" value="InterPro"/>
</dbReference>
<dbReference type="InterPro" id="IPR057326">
    <property type="entry name" value="KR_dom"/>
</dbReference>
<feature type="domain" description="PKS/mFAS DH" evidence="12">
    <location>
        <begin position="921"/>
        <end position="1224"/>
    </location>
</feature>
<dbReference type="SMART" id="SM00826">
    <property type="entry name" value="PKS_DH"/>
    <property type="match status" value="1"/>
</dbReference>
<dbReference type="Pfam" id="PF00107">
    <property type="entry name" value="ADH_zinc_N"/>
    <property type="match status" value="1"/>
</dbReference>
<dbReference type="InterPro" id="IPR050091">
    <property type="entry name" value="PKS_NRPS_Biosynth_Enz"/>
</dbReference>
<sequence>METKTTPLAIIGMACRFSGGASSPEKLWQLCVDGKSAWKAIPRSRFSQKELHHPDNQKQGTTNVEGGHFLEEDISLFDAAFFNFSSEVASTMDPQFRLQLETVYEALESAGIPLEKIAGSRTSVYAGAFFRDYHDCLMRDPSTLSRFFMTGNGSAMASNRISHFYDLRGPSMTVDTGCSTTLTTLHLACQSLRNGESDVSIVAGSNILLNPDMFESMSSLGFLSPSGKSYAFDHRASGYGRGEGIATLIVKPLDSALRDGDPIRAVIRETALNQDGWTPTITSPSQTAQRDLIRSCYQKAGLDPLDTSYVEAHGTGTPAGDPVEAAALSSALNRNRPSENPLFIGSVKANIGHTETASGLASIIKVVMALEKGYIPPSANFEKPNKDINMNSLNIEIPTSVRPWPQDLRRASVNNFGYGGANAHVILESPGTFSNITTQPVYESNELENRLFVLSAKDEVAVSRMASMMGKHLRGLTLEDESAYMRHLAFTLGRRRSNLPWKATYLASTKDQLIESLDHGQVAPQQATQQPRLGFVFTGQGAQWYAMGRELTDAYPVFKNALLEADEHLKSFGAEWSIIEELGRDEATSKVNSAMMSLPLCTALQIALVKLLRSWNILPTGVTGHSSGEVAAAFTAGAIDVRSAMAIVYMRGALTTSFQQKIGSGRGGMVAVGLGKEATEAYIANLVTGRVVVACVNSPDSVTVSGDIAEIKELESQLKADGVFYRVLKVEAAYHSHHMQPFADEYLAVLQQILTHGQFDSEIIYSSPVTGTWAGGDEVSRAEHWVQNMLQPVLFLDSLTNLCLSSESQQQIDVILEVGPHSALAGPIRQTMGLPAFEGKGASYFSCLSRGKNAVETMQTLAASLYGRGSSVDLGAVNFPISHNDLKVLPNLPSYPWNHEHCHWAEPRLNREHRLRKEKYHDLLGSPLTGCNTFSPNWRHIIRLSDIPWLRDHKVQGNIIYPGAGYICMAIEALSQLTRGDSNTIQSVSLKDVEILSALIIPENDTGVEVHLALHEGSGKMLTRQPWQTFHVYSCDSTGKWTEHCKGLIARDQDMEPSLGSISNNDNMYLRRLSPNELYRVLQTKGVYHGNAFQNLLSIQSCQGLSKSAFRVADTAFSMPCGVEEPHILHPTTLDSIFQAVYSSLPSTALKEDAAMVPRSFKRMDIRTTISSTPGHIFEARAALHRVDKQGMRSSVIVSNGDSPDPVLTVDGLYYQSLGKSAQIDGGKDDGQHHYTMQWAPDISFPIPRTLKTALQFAPDFDEIETIRGIREACFYFMQCALADLPEDRILKFNWHQQRLHSWMKVQVKLANLDGFGPTSSEWFIRSLAHQQRVINQVRTSSVDGEMVCRIGESLSLILKGEVAPLQLMMEDDLLSDYYARAVRWKRSYYQIQQLTRLYSHKNPRGKILEIGAGTGGCTEVVLDALKEEVTSGSHYRCATYDFTDISSGFFEAASERFSEVRHLMEFKKLNIEEDPSAQGFQSNGYDLVIASQVLHATKNISRTLENARKLLRPGGKLLLVEITQDEIDLQLIFGTLPGWWLGEEAERQSSPSLTIPEWRTALKSTGFDGIDLELHDCEDEEFYVFSVIMASAATPEPARYPAITIVYKEMPPTKWLSKLSESLEELTTFKPDIQRLGDFDAEGRTCLFLGKMHEALLDEPEPSEFELIKSLLIQAAGVLWLSRGSTIHCERPHNSLHTGLLRTLRAEYSNKVLASLDFDPITARWSASVISIILDVVQRRFSLGQGSSHLDNEYAERDGIMCVPRVFEIDDESTKSALGVDSHEKKTQLFHQSTQKLRLQVGTAGLLDTLGFEAEPMQISEVSQDFVEIEPKAFGLNFRDVMVSMGQLSAEIMGFECSGVVTQVGSIASENGFKAGDRVCALMRGHWENRTRLHWTSVATIPDNMTFEVAASIPMAFTTSYYALYDTARLEFGETVLIHAAAGGVGQAAITLAQRIGAEVFVTAGSSEKREYLASHFGIPEDHIFSSRDTGFASQIMEMTGGKGVDVVLNSLAGELLQRTFNCVAPFGRFVEIGKRDLEQNNQLEMNAFTRHISFSSIDLIALGEHKGSTVSRIMNDTMRLIKEENLQLVQPITTYPITRIQEAFRMLQAGRHIGKMIVIPGPEDRVNVLLSEWSLHLNSESTHLVIGGMGGVGRSICEWLVQRGARNLIIMSRNADQQGQHSVYLKSLRALGCKVAVTSCDISNKNDLKHTLERCLESMPPLQGVIHSGMVLQDTVFEKMSIAEYTKAVQPKVQGTWNLHQVLSDVDLNYFIMLSSLNGITGNVSQANYSSGNSFQDAVARHRSARGLPAVAIDLGMVRGVGYVAETEGVADRLERMGFRAVDEEEVLHLIEGAILSPIRSVTDSQILTGFNPHHRIDDTNLFWARDPKLSGVLRATGIKSKARSNRVDDLMDLRERLLELSTDSERATVLETGIVRKLAAMFFVEEESIQAGESLAKYGVDSLVAVELRNWLGIQLAIEVSIFDIMQSASVKELASSLVTKWVAASSA</sequence>
<dbReference type="Pfam" id="PF00109">
    <property type="entry name" value="ketoacyl-synt"/>
    <property type="match status" value="1"/>
</dbReference>
<evidence type="ECO:0000256" key="3">
    <source>
        <dbReference type="ARBA" id="ARBA00022603"/>
    </source>
</evidence>
<dbReference type="InterPro" id="IPR032821">
    <property type="entry name" value="PKS_assoc"/>
</dbReference>
<dbReference type="InterPro" id="IPR036736">
    <property type="entry name" value="ACP-like_sf"/>
</dbReference>
<feature type="domain" description="Carrier" evidence="10">
    <location>
        <begin position="2428"/>
        <end position="2505"/>
    </location>
</feature>
<dbReference type="InterPro" id="IPR020807">
    <property type="entry name" value="PKS_DH"/>
</dbReference>
<dbReference type="InterPro" id="IPR013217">
    <property type="entry name" value="Methyltransf_12"/>
</dbReference>
<evidence type="ECO:0000256" key="6">
    <source>
        <dbReference type="ARBA" id="ARBA00023002"/>
    </source>
</evidence>
<dbReference type="PROSITE" id="PS00012">
    <property type="entry name" value="PHOSPHOPANTETHEINE"/>
    <property type="match status" value="1"/>
</dbReference>
<dbReference type="SUPFAM" id="SSF55048">
    <property type="entry name" value="Probable ACP-binding domain of malonyl-CoA ACP transacylase"/>
    <property type="match status" value="1"/>
</dbReference>
<dbReference type="InterPro" id="IPR009081">
    <property type="entry name" value="PP-bd_ACP"/>
</dbReference>
<dbReference type="CDD" id="cd00833">
    <property type="entry name" value="PKS"/>
    <property type="match status" value="1"/>
</dbReference>
<dbReference type="GO" id="GO:1901336">
    <property type="term" value="P:lactone biosynthetic process"/>
    <property type="evidence" value="ECO:0007669"/>
    <property type="project" value="UniProtKB-ARBA"/>
</dbReference>
<dbReference type="InterPro" id="IPR013968">
    <property type="entry name" value="PKS_KR"/>
</dbReference>
<evidence type="ECO:0000313" key="14">
    <source>
        <dbReference type="Proteomes" id="UP001147747"/>
    </source>
</evidence>
<dbReference type="InterPro" id="IPR020843">
    <property type="entry name" value="ER"/>
</dbReference>
<dbReference type="SMART" id="SM00822">
    <property type="entry name" value="PKS_KR"/>
    <property type="match status" value="1"/>
</dbReference>
<dbReference type="Pfam" id="PF08242">
    <property type="entry name" value="Methyltransf_12"/>
    <property type="match status" value="1"/>
</dbReference>
<dbReference type="Pfam" id="PF23114">
    <property type="entry name" value="NAD-bd_HRPKS_sdrA"/>
    <property type="match status" value="1"/>
</dbReference>
<evidence type="ECO:0000256" key="8">
    <source>
        <dbReference type="ARBA" id="ARBA00023315"/>
    </source>
</evidence>
<dbReference type="Gene3D" id="1.10.1200.10">
    <property type="entry name" value="ACP-like"/>
    <property type="match status" value="1"/>
</dbReference>
<dbReference type="Pfam" id="PF02801">
    <property type="entry name" value="Ketoacyl-synt_C"/>
    <property type="match status" value="1"/>
</dbReference>
<dbReference type="InterPro" id="IPR056501">
    <property type="entry name" value="NAD-bd_HRPKS_sdrA"/>
</dbReference>
<dbReference type="GO" id="GO:0006633">
    <property type="term" value="P:fatty acid biosynthetic process"/>
    <property type="evidence" value="ECO:0007669"/>
    <property type="project" value="InterPro"/>
</dbReference>
<reference evidence="13" key="1">
    <citation type="submission" date="2022-12" db="EMBL/GenBank/DDBJ databases">
        <authorList>
            <person name="Petersen C."/>
        </authorList>
    </citation>
    <scope>NUCLEOTIDE SEQUENCE</scope>
    <source>
        <strain evidence="13">IBT 29677</strain>
    </source>
</reference>
<keyword evidence="14" id="KW-1185">Reference proteome</keyword>
<keyword evidence="7" id="KW-0511">Multifunctional enzyme</keyword>
<proteinExistence type="predicted"/>
<dbReference type="InterPro" id="IPR014031">
    <property type="entry name" value="Ketoacyl_synth_C"/>
</dbReference>
<dbReference type="SUPFAM" id="SSF53335">
    <property type="entry name" value="S-adenosyl-L-methionine-dependent methyltransferases"/>
    <property type="match status" value="1"/>
</dbReference>
<dbReference type="SMART" id="SM00827">
    <property type="entry name" value="PKS_AT"/>
    <property type="match status" value="1"/>
</dbReference>
<protein>
    <submittedName>
        <fullName evidence="13">Polyketide synthase</fullName>
    </submittedName>
</protein>
<dbReference type="PROSITE" id="PS52004">
    <property type="entry name" value="KS3_2"/>
    <property type="match status" value="1"/>
</dbReference>
<evidence type="ECO:0000259" key="11">
    <source>
        <dbReference type="PROSITE" id="PS52004"/>
    </source>
</evidence>
<keyword evidence="3" id="KW-0489">Methyltransferase</keyword>
<dbReference type="Pfam" id="PF23297">
    <property type="entry name" value="ACP_SdgA_C"/>
    <property type="match status" value="1"/>
</dbReference>
<dbReference type="Gene3D" id="3.30.70.3290">
    <property type="match status" value="1"/>
</dbReference>
<dbReference type="GO" id="GO:0004315">
    <property type="term" value="F:3-oxoacyl-[acyl-carrier-protein] synthase activity"/>
    <property type="evidence" value="ECO:0007669"/>
    <property type="project" value="InterPro"/>
</dbReference>
<dbReference type="InterPro" id="IPR042104">
    <property type="entry name" value="PKS_dehydratase_sf"/>
</dbReference>
<evidence type="ECO:0000259" key="10">
    <source>
        <dbReference type="PROSITE" id="PS50075"/>
    </source>
</evidence>
<feature type="active site" description="Proton donor; for dehydratase activity" evidence="9">
    <location>
        <position position="1135"/>
    </location>
</feature>
<dbReference type="SMART" id="SM00823">
    <property type="entry name" value="PKS_PP"/>
    <property type="match status" value="1"/>
</dbReference>
<feature type="region of interest" description="C-terminal hotdog fold" evidence="9">
    <location>
        <begin position="1069"/>
        <end position="1224"/>
    </location>
</feature>
<dbReference type="FunFam" id="3.40.50.720:FF:000209">
    <property type="entry name" value="Polyketide synthase Pks12"/>
    <property type="match status" value="1"/>
</dbReference>
<dbReference type="InterPro" id="IPR013154">
    <property type="entry name" value="ADH-like_N"/>
</dbReference>
<dbReference type="PANTHER" id="PTHR43775:SF29">
    <property type="entry name" value="ASPERFURANONE POLYKETIDE SYNTHASE AFOG-RELATED"/>
    <property type="match status" value="1"/>
</dbReference>
<dbReference type="GO" id="GO:0008168">
    <property type="term" value="F:methyltransferase activity"/>
    <property type="evidence" value="ECO:0007669"/>
    <property type="project" value="UniProtKB-KW"/>
</dbReference>
<dbReference type="Gene3D" id="3.40.50.150">
    <property type="entry name" value="Vaccinia Virus protein VP39"/>
    <property type="match status" value="1"/>
</dbReference>